<protein>
    <recommendedName>
        <fullName evidence="4">PrgI family protein</fullName>
    </recommendedName>
</protein>
<dbReference type="RefSeq" id="WP_115130063.1">
    <property type="nucleotide sequence ID" value="NZ_CP022601.1"/>
</dbReference>
<dbReference type="EMBL" id="CP022601">
    <property type="protein sequence ID" value="AXJ12828.1"/>
    <property type="molecule type" value="Genomic_DNA"/>
</dbReference>
<accession>A0A345VJC6</accession>
<evidence type="ECO:0000313" key="3">
    <source>
        <dbReference type="Proteomes" id="UP000255411"/>
    </source>
</evidence>
<dbReference type="AlphaFoldDB" id="A0A345VJC6"/>
<dbReference type="Pfam" id="PF12666">
    <property type="entry name" value="PrgI"/>
    <property type="match status" value="1"/>
</dbReference>
<name>A0A345VJC6_9STRE</name>
<sequence length="119" mass="13428">MNKLGSEFFKAIDQFERGIIGGATWRQVVMVIGIALGVSLATIISLLQLPSVLFWLSLALTVPPAFVYGIKKDEQLKEVITFRLKVQERAYQTEFESEEIHGKFIPEKGTQEWNAPNES</sequence>
<organism evidence="2 3">
    <name type="scientific">Streptococcus pluranimalium</name>
    <dbReference type="NCBI Taxonomy" id="82348"/>
    <lineage>
        <taxon>Bacteria</taxon>
        <taxon>Bacillati</taxon>
        <taxon>Bacillota</taxon>
        <taxon>Bacilli</taxon>
        <taxon>Lactobacillales</taxon>
        <taxon>Streptococcaceae</taxon>
        <taxon>Streptococcus</taxon>
    </lineage>
</organism>
<keyword evidence="1" id="KW-0812">Transmembrane</keyword>
<proteinExistence type="predicted"/>
<dbReference type="Proteomes" id="UP000255411">
    <property type="component" value="Chromosome"/>
</dbReference>
<evidence type="ECO:0008006" key="4">
    <source>
        <dbReference type="Google" id="ProtNLM"/>
    </source>
</evidence>
<feature type="transmembrane region" description="Helical" evidence="1">
    <location>
        <begin position="28"/>
        <end position="47"/>
    </location>
</feature>
<evidence type="ECO:0000313" key="2">
    <source>
        <dbReference type="EMBL" id="AXJ12828.1"/>
    </source>
</evidence>
<gene>
    <name evidence="2" type="ORF">Sp14A_09070</name>
</gene>
<feature type="transmembrane region" description="Helical" evidence="1">
    <location>
        <begin position="53"/>
        <end position="70"/>
    </location>
</feature>
<evidence type="ECO:0000256" key="1">
    <source>
        <dbReference type="SAM" id="Phobius"/>
    </source>
</evidence>
<dbReference type="InterPro" id="IPR024414">
    <property type="entry name" value="Uncharacterised_PrgI"/>
</dbReference>
<keyword evidence="1" id="KW-0472">Membrane</keyword>
<reference evidence="2 3" key="1">
    <citation type="submission" date="2017-07" db="EMBL/GenBank/DDBJ databases">
        <title>Streptococcus pluranimalium as cause of bovine abortion.</title>
        <authorList>
            <person name="Rodriguez Campos S."/>
            <person name="Gobeli Brawand S."/>
            <person name="Brodard I."/>
            <person name="Rychener L."/>
            <person name="Perreten V."/>
        </authorList>
    </citation>
    <scope>NUCLEOTIDE SEQUENCE [LARGE SCALE GENOMIC DNA]</scope>
    <source>
        <strain evidence="2 3">14A0014</strain>
    </source>
</reference>
<keyword evidence="1" id="KW-1133">Transmembrane helix</keyword>